<protein>
    <submittedName>
        <fullName evidence="3">4694_t:CDS:1</fullName>
    </submittedName>
</protein>
<feature type="compositionally biased region" description="Basic and acidic residues" evidence="1">
    <location>
        <begin position="134"/>
        <end position="143"/>
    </location>
</feature>
<dbReference type="GO" id="GO:0000398">
    <property type="term" value="P:mRNA splicing, via spliceosome"/>
    <property type="evidence" value="ECO:0007669"/>
    <property type="project" value="InterPro"/>
</dbReference>
<dbReference type="Proteomes" id="UP000789831">
    <property type="component" value="Unassembled WGS sequence"/>
</dbReference>
<gene>
    <name evidence="3" type="ORF">AGERDE_LOCUS1212</name>
</gene>
<evidence type="ECO:0000313" key="3">
    <source>
        <dbReference type="EMBL" id="CAG8443006.1"/>
    </source>
</evidence>
<dbReference type="CDD" id="cd17058">
    <property type="entry name" value="Ubl_SNRNP25"/>
    <property type="match status" value="1"/>
</dbReference>
<evidence type="ECO:0000313" key="4">
    <source>
        <dbReference type="Proteomes" id="UP000789831"/>
    </source>
</evidence>
<dbReference type="PANTHER" id="PTHR14942">
    <property type="entry name" value="U11/U12 SMALL NUCLEAR RIBONUCLEOPROTEIN 25 KDA PROTEIN"/>
    <property type="match status" value="1"/>
</dbReference>
<dbReference type="AlphaFoldDB" id="A0A9N8V9V3"/>
<dbReference type="Gene3D" id="3.10.20.90">
    <property type="entry name" value="Phosphatidylinositol 3-kinase Catalytic Subunit, Chain A, domain 1"/>
    <property type="match status" value="1"/>
</dbReference>
<comment type="caution">
    <text evidence="3">The sequence shown here is derived from an EMBL/GenBank/DDBJ whole genome shotgun (WGS) entry which is preliminary data.</text>
</comment>
<feature type="region of interest" description="Disordered" evidence="1">
    <location>
        <begin position="134"/>
        <end position="159"/>
    </location>
</feature>
<reference evidence="3" key="1">
    <citation type="submission" date="2021-06" db="EMBL/GenBank/DDBJ databases">
        <authorList>
            <person name="Kallberg Y."/>
            <person name="Tangrot J."/>
            <person name="Rosling A."/>
        </authorList>
    </citation>
    <scope>NUCLEOTIDE SEQUENCE</scope>
    <source>
        <strain evidence="3">MT106</strain>
    </source>
</reference>
<dbReference type="InterPro" id="IPR039690">
    <property type="entry name" value="SNRNP25"/>
</dbReference>
<feature type="domain" description="SNRNP25 ubiquitin-like" evidence="2">
    <location>
        <begin position="157"/>
        <end position="209"/>
    </location>
</feature>
<dbReference type="EMBL" id="CAJVPL010000079">
    <property type="protein sequence ID" value="CAG8443006.1"/>
    <property type="molecule type" value="Genomic_DNA"/>
</dbReference>
<organism evidence="3 4">
    <name type="scientific">Ambispora gerdemannii</name>
    <dbReference type="NCBI Taxonomy" id="144530"/>
    <lineage>
        <taxon>Eukaryota</taxon>
        <taxon>Fungi</taxon>
        <taxon>Fungi incertae sedis</taxon>
        <taxon>Mucoromycota</taxon>
        <taxon>Glomeromycotina</taxon>
        <taxon>Glomeromycetes</taxon>
        <taxon>Archaeosporales</taxon>
        <taxon>Ambisporaceae</taxon>
        <taxon>Ambispora</taxon>
    </lineage>
</organism>
<sequence length="213" mass="24181">MESGSHANNSLVSSPNEGNQGSRIQPSSDLGETHKMLLELFRDPLLSDLKELAGVSQENSEEGVGTNNAASVKPLELLERVSVEQVDTLIALEQGTAFEIRVERGGLDPLVLIVKQNSTIKDLKNLIKARVERDEEEKRDKSNVKRANNDSGDGVIRNMRQRKRRNKKISWKYIWKTYCLMFEGHRLLDENARLQELNIRSRSVLKFSRLANK</sequence>
<dbReference type="InterPro" id="IPR040610">
    <property type="entry name" value="SNRNP25_ubiquitin"/>
</dbReference>
<dbReference type="PANTHER" id="PTHR14942:SF0">
    <property type="entry name" value="U11_U12 SMALL NUCLEAR RIBONUCLEOPROTEIN 25 KDA PROTEIN"/>
    <property type="match status" value="1"/>
</dbReference>
<dbReference type="Pfam" id="PF18036">
    <property type="entry name" value="Ubiquitin_4"/>
    <property type="match status" value="2"/>
</dbReference>
<keyword evidence="4" id="KW-1185">Reference proteome</keyword>
<accession>A0A9N8V9V3</accession>
<dbReference type="OrthoDB" id="72819at2759"/>
<dbReference type="InterPro" id="IPR029071">
    <property type="entry name" value="Ubiquitin-like_domsf"/>
</dbReference>
<evidence type="ECO:0000259" key="2">
    <source>
        <dbReference type="Pfam" id="PF18036"/>
    </source>
</evidence>
<evidence type="ECO:0000256" key="1">
    <source>
        <dbReference type="SAM" id="MobiDB-lite"/>
    </source>
</evidence>
<feature type="region of interest" description="Disordered" evidence="1">
    <location>
        <begin position="1"/>
        <end position="29"/>
    </location>
</feature>
<name>A0A9N8V9V3_9GLOM</name>
<dbReference type="SUPFAM" id="SSF54236">
    <property type="entry name" value="Ubiquitin-like"/>
    <property type="match status" value="1"/>
</dbReference>
<feature type="domain" description="SNRNP25 ubiquitin-like" evidence="2">
    <location>
        <begin position="99"/>
        <end position="143"/>
    </location>
</feature>
<proteinExistence type="predicted"/>